<name>X1DJD4_9ZZZZ</name>
<sequence length="152" mass="16493">EAKGKTDTKCHCEERSAESPALGRNEAISHICRSEIATPAFSWLAMLRTFCFSLVLAGSLCAAGTPKDIEDIWDPAKYISIDEIQPGMEAYCLTEYGSAGIEKFAMDVISVVRNISPGRDAILVKGTDERFIRTGPVWGCSGSPVYIDGRLA</sequence>
<gene>
    <name evidence="2" type="ORF">S01H4_62739</name>
</gene>
<feature type="non-terminal residue" evidence="2">
    <location>
        <position position="152"/>
    </location>
</feature>
<accession>X1DJD4</accession>
<dbReference type="PROSITE" id="PS51494">
    <property type="entry name" value="SPOIVB"/>
    <property type="match status" value="1"/>
</dbReference>
<feature type="non-terminal residue" evidence="2">
    <location>
        <position position="1"/>
    </location>
</feature>
<feature type="domain" description="Peptidase S55" evidence="1">
    <location>
        <begin position="1"/>
        <end position="152"/>
    </location>
</feature>
<reference evidence="2" key="1">
    <citation type="journal article" date="2014" name="Front. Microbiol.">
        <title>High frequency of phylogenetically diverse reductive dehalogenase-homologous genes in deep subseafloor sedimentary metagenomes.</title>
        <authorList>
            <person name="Kawai M."/>
            <person name="Futagami T."/>
            <person name="Toyoda A."/>
            <person name="Takaki Y."/>
            <person name="Nishi S."/>
            <person name="Hori S."/>
            <person name="Arai W."/>
            <person name="Tsubouchi T."/>
            <person name="Morono Y."/>
            <person name="Uchiyama I."/>
            <person name="Ito T."/>
            <person name="Fujiyama A."/>
            <person name="Inagaki F."/>
            <person name="Takami H."/>
        </authorList>
    </citation>
    <scope>NUCLEOTIDE SEQUENCE</scope>
    <source>
        <strain evidence="2">Expedition CK06-06</strain>
    </source>
</reference>
<dbReference type="InterPro" id="IPR008763">
    <property type="entry name" value="Peptidase_S55"/>
</dbReference>
<dbReference type="EMBL" id="BART01037523">
    <property type="protein sequence ID" value="GAH08405.1"/>
    <property type="molecule type" value="Genomic_DNA"/>
</dbReference>
<dbReference type="AlphaFoldDB" id="X1DJD4"/>
<protein>
    <recommendedName>
        <fullName evidence="1">Peptidase S55 domain-containing protein</fullName>
    </recommendedName>
</protein>
<organism evidence="2">
    <name type="scientific">marine sediment metagenome</name>
    <dbReference type="NCBI Taxonomy" id="412755"/>
    <lineage>
        <taxon>unclassified sequences</taxon>
        <taxon>metagenomes</taxon>
        <taxon>ecological metagenomes</taxon>
    </lineage>
</organism>
<comment type="caution">
    <text evidence="2">The sequence shown here is derived from an EMBL/GenBank/DDBJ whole genome shotgun (WGS) entry which is preliminary data.</text>
</comment>
<evidence type="ECO:0000259" key="1">
    <source>
        <dbReference type="PROSITE" id="PS51494"/>
    </source>
</evidence>
<proteinExistence type="predicted"/>
<evidence type="ECO:0000313" key="2">
    <source>
        <dbReference type="EMBL" id="GAH08405.1"/>
    </source>
</evidence>